<dbReference type="GO" id="GO:0022857">
    <property type="term" value="F:transmembrane transporter activity"/>
    <property type="evidence" value="ECO:0007669"/>
    <property type="project" value="InterPro"/>
</dbReference>
<evidence type="ECO:0000256" key="5">
    <source>
        <dbReference type="ARBA" id="ARBA00023136"/>
    </source>
</evidence>
<feature type="transmembrane region" description="Helical" evidence="6">
    <location>
        <begin position="336"/>
        <end position="356"/>
    </location>
</feature>
<geneLocation type="plasmid" evidence="7 8">
    <name>pSmeSM11c</name>
</geneLocation>
<dbReference type="EMBL" id="CP001831">
    <property type="protein sequence ID" value="AEH81901.1"/>
    <property type="molecule type" value="Genomic_DNA"/>
</dbReference>
<feature type="transmembrane region" description="Helical" evidence="6">
    <location>
        <begin position="206"/>
        <end position="224"/>
    </location>
</feature>
<reference evidence="7 8" key="1">
    <citation type="journal article" date="2011" name="J. Biotechnol.">
        <title>The complete genome sequence of the dominant Sinorhizobium meliloti field isolate SM11 extends the S. meliloti pan-genome.</title>
        <authorList>
            <person name="Schneiker-Bekel S."/>
            <person name="Wibberg D."/>
            <person name="Bekel T."/>
            <person name="Blom J."/>
            <person name="Linke B."/>
            <person name="Neuweger H."/>
            <person name="Stiens M."/>
            <person name="Vorholter F.J."/>
            <person name="Weidner S."/>
            <person name="Goesmann A."/>
            <person name="Puhler A."/>
            <person name="Schluter A."/>
        </authorList>
    </citation>
    <scope>NUCLEOTIDE SEQUENCE [LARGE SCALE GENOMIC DNA]</scope>
    <source>
        <strain evidence="7 8">SM11</strain>
        <plasmid evidence="8">pSmeSM11c</plasmid>
    </source>
</reference>
<protein>
    <submittedName>
        <fullName evidence="7">ABC transporter, permease</fullName>
    </submittedName>
</protein>
<feature type="transmembrane region" description="Helical" evidence="6">
    <location>
        <begin position="123"/>
        <end position="146"/>
    </location>
</feature>
<organism evidence="7 8">
    <name type="scientific">Sinorhizobium meliloti (strain SM11)</name>
    <dbReference type="NCBI Taxonomy" id="707241"/>
    <lineage>
        <taxon>Bacteria</taxon>
        <taxon>Pseudomonadati</taxon>
        <taxon>Pseudomonadota</taxon>
        <taxon>Alphaproteobacteria</taxon>
        <taxon>Hyphomicrobiales</taxon>
        <taxon>Rhizobiaceae</taxon>
        <taxon>Sinorhizobium/Ensifer group</taxon>
        <taxon>Sinorhizobium</taxon>
    </lineage>
</organism>
<evidence type="ECO:0000256" key="6">
    <source>
        <dbReference type="SAM" id="Phobius"/>
    </source>
</evidence>
<accession>F7XEC6</accession>
<comment type="subcellular location">
    <subcellularLocation>
        <location evidence="1">Cell membrane</location>
        <topology evidence="1">Multi-pass membrane protein</topology>
    </subcellularLocation>
</comment>
<dbReference type="Proteomes" id="UP000009045">
    <property type="component" value="Plasmid pSmeSM11c"/>
</dbReference>
<sequence length="362" mass="38507">MAKRGEAKLRLRIEQRQEPSAQMRIAAPVIATALTFLAGSVLFAALGYDPLATLHAFFVAPINSTNGLSEWLLKASPLILIACGLAVGFRANIWNIGAEGQLIIGAIAACGVGLLYPDPESPLLIPLMFLAGAGAGMAWAAIPAFLRARMNTNEILVTLMLTYIATLLLSFLVHGPWRDPAGFNYPQTALLPAAAMFEPFDYSYRLNPSIFITAVAVVMMWLFTDRSFLGYKMSVSGAAPLAARYAGFRESSAVWTGLLAGGAAAGIAGMAEVAGPLGQLSPQISPGYGFAAIIVAFIGRLNAFGIVLGGLLMSLLFLGGETVQMTLGLPAALTRIFQGILLFFLLAADFFIYYRLRLPEHA</sequence>
<feature type="transmembrane region" description="Helical" evidence="6">
    <location>
        <begin position="288"/>
        <end position="316"/>
    </location>
</feature>
<dbReference type="Pfam" id="PF02653">
    <property type="entry name" value="BPD_transp_2"/>
    <property type="match status" value="1"/>
</dbReference>
<dbReference type="KEGG" id="smx:SM11_pC0828"/>
<evidence type="ECO:0000256" key="1">
    <source>
        <dbReference type="ARBA" id="ARBA00004651"/>
    </source>
</evidence>
<keyword evidence="2" id="KW-1003">Cell membrane</keyword>
<proteinExistence type="predicted"/>
<dbReference type="CDD" id="cd06580">
    <property type="entry name" value="TM_PBP1_transp_TpRbsC_like"/>
    <property type="match status" value="1"/>
</dbReference>
<keyword evidence="4 6" id="KW-1133">Transmembrane helix</keyword>
<dbReference type="PANTHER" id="PTHR47089">
    <property type="entry name" value="ABC TRANSPORTER, PERMEASE PROTEIN"/>
    <property type="match status" value="1"/>
</dbReference>
<feature type="transmembrane region" description="Helical" evidence="6">
    <location>
        <begin position="71"/>
        <end position="89"/>
    </location>
</feature>
<dbReference type="PANTHER" id="PTHR47089:SF1">
    <property type="entry name" value="GUANOSINE ABC TRANSPORTER PERMEASE PROTEIN NUPP"/>
    <property type="match status" value="1"/>
</dbReference>
<dbReference type="GO" id="GO:0005886">
    <property type="term" value="C:plasma membrane"/>
    <property type="evidence" value="ECO:0007669"/>
    <property type="project" value="UniProtKB-SubCell"/>
</dbReference>
<feature type="transmembrane region" description="Helical" evidence="6">
    <location>
        <begin position="155"/>
        <end position="177"/>
    </location>
</feature>
<evidence type="ECO:0000313" key="7">
    <source>
        <dbReference type="EMBL" id="AEH81901.1"/>
    </source>
</evidence>
<dbReference type="InterPro" id="IPR001851">
    <property type="entry name" value="ABC_transp_permease"/>
</dbReference>
<keyword evidence="3 6" id="KW-0812">Transmembrane</keyword>
<name>F7XEC6_SINMM</name>
<evidence type="ECO:0000256" key="2">
    <source>
        <dbReference type="ARBA" id="ARBA00022475"/>
    </source>
</evidence>
<feature type="transmembrane region" description="Helical" evidence="6">
    <location>
        <begin position="96"/>
        <end position="117"/>
    </location>
</feature>
<dbReference type="AlphaFoldDB" id="F7XEC6"/>
<feature type="transmembrane region" description="Helical" evidence="6">
    <location>
        <begin position="25"/>
        <end position="48"/>
    </location>
</feature>
<gene>
    <name evidence="7" type="ordered locus">SM11_pC0828</name>
</gene>
<dbReference type="PATRIC" id="fig|707241.3.peg.4790"/>
<keyword evidence="7" id="KW-0614">Plasmid</keyword>
<evidence type="ECO:0000256" key="4">
    <source>
        <dbReference type="ARBA" id="ARBA00022989"/>
    </source>
</evidence>
<dbReference type="HOGENOM" id="CLU_040769_0_0_5"/>
<evidence type="ECO:0000313" key="8">
    <source>
        <dbReference type="Proteomes" id="UP000009045"/>
    </source>
</evidence>
<keyword evidence="5 6" id="KW-0472">Membrane</keyword>
<evidence type="ECO:0000256" key="3">
    <source>
        <dbReference type="ARBA" id="ARBA00022692"/>
    </source>
</evidence>